<evidence type="ECO:0000256" key="3">
    <source>
        <dbReference type="ARBA" id="ARBA00022475"/>
    </source>
</evidence>
<evidence type="ECO:0000256" key="5">
    <source>
        <dbReference type="ARBA" id="ARBA00022824"/>
    </source>
</evidence>
<evidence type="ECO:0000256" key="1">
    <source>
        <dbReference type="ARBA" id="ARBA00004162"/>
    </source>
</evidence>
<feature type="compositionally biased region" description="Basic and acidic residues" evidence="11">
    <location>
        <begin position="1027"/>
        <end position="1037"/>
    </location>
</feature>
<dbReference type="PANTHER" id="PTHR32219">
    <property type="entry name" value="RNA-BINDING PROTEIN YLMH-RELATED"/>
    <property type="match status" value="1"/>
</dbReference>
<feature type="coiled-coil region" evidence="10">
    <location>
        <begin position="683"/>
        <end position="724"/>
    </location>
</feature>
<keyword evidence="3" id="KW-1003">Cell membrane</keyword>
<keyword evidence="5" id="KW-0256">Endoplasmic reticulum</keyword>
<accession>A0A5D2L700</accession>
<evidence type="ECO:0000313" key="14">
    <source>
        <dbReference type="Proteomes" id="UP000322667"/>
    </source>
</evidence>
<dbReference type="AlphaFoldDB" id="A0A5D2L700"/>
<feature type="compositionally biased region" description="Basic and acidic residues" evidence="11">
    <location>
        <begin position="918"/>
        <end position="945"/>
    </location>
</feature>
<name>A0A5D2L700_GOSTO</name>
<reference evidence="13 14" key="1">
    <citation type="submission" date="2019-07" db="EMBL/GenBank/DDBJ databases">
        <title>WGS assembly of Gossypium tomentosum.</title>
        <authorList>
            <person name="Chen Z.J."/>
            <person name="Sreedasyam A."/>
            <person name="Ando A."/>
            <person name="Song Q."/>
            <person name="De L."/>
            <person name="Hulse-Kemp A."/>
            <person name="Ding M."/>
            <person name="Ye W."/>
            <person name="Kirkbride R."/>
            <person name="Jenkins J."/>
            <person name="Plott C."/>
            <person name="Lovell J."/>
            <person name="Lin Y.-M."/>
            <person name="Vaughn R."/>
            <person name="Liu B."/>
            <person name="Li W."/>
            <person name="Simpson S."/>
            <person name="Scheffler B."/>
            <person name="Saski C."/>
            <person name="Grover C."/>
            <person name="Hu G."/>
            <person name="Conover J."/>
            <person name="Carlson J."/>
            <person name="Shu S."/>
            <person name="Boston L."/>
            <person name="Williams M."/>
            <person name="Peterson D."/>
            <person name="Mcgee K."/>
            <person name="Jones D."/>
            <person name="Wendel J."/>
            <person name="Stelly D."/>
            <person name="Grimwood J."/>
            <person name="Schmutz J."/>
        </authorList>
    </citation>
    <scope>NUCLEOTIDE SEQUENCE [LARGE SCALE GENOMIC DNA]</scope>
    <source>
        <strain evidence="13">7179.01</strain>
    </source>
</reference>
<keyword evidence="8 12" id="KW-0472">Membrane</keyword>
<evidence type="ECO:0000256" key="7">
    <source>
        <dbReference type="ARBA" id="ARBA00023054"/>
    </source>
</evidence>
<dbReference type="Proteomes" id="UP000322667">
    <property type="component" value="Chromosome D05"/>
</dbReference>
<evidence type="ECO:0000256" key="11">
    <source>
        <dbReference type="SAM" id="MobiDB-lite"/>
    </source>
</evidence>
<keyword evidence="14" id="KW-1185">Reference proteome</keyword>
<evidence type="ECO:0000256" key="10">
    <source>
        <dbReference type="SAM" id="Coils"/>
    </source>
</evidence>
<keyword evidence="7 10" id="KW-0175">Coiled coil</keyword>
<evidence type="ECO:0000256" key="2">
    <source>
        <dbReference type="ARBA" id="ARBA00004389"/>
    </source>
</evidence>
<comment type="subcellular location">
    <subcellularLocation>
        <location evidence="1">Cell membrane</location>
        <topology evidence="1">Single-pass membrane protein</topology>
    </subcellularLocation>
    <subcellularLocation>
        <location evidence="2">Endoplasmic reticulum membrane</location>
        <topology evidence="2">Single-pass membrane protein</topology>
    </subcellularLocation>
</comment>
<sequence length="1095" mass="121517">MTKAEVTVLLHVAAEVDIVAEKGNEKKYLLNASCVKVGSGSSDVYVNGNDSDNGVVMESDGNCIVEEDHEVPTESDSVTITMNQQEVDIVAEKENETRYLLNGANMSSVKVGSGSSDVYVNLDGNDSVNGVVVEPGDNCIVEEDHEVQSESDSVTITMNQQEVDIVAEKQNETRYLLNGANTSSVNVGTGSTDIYVNVNGSDSVNGVVVESGDNCIVEEDHEVKSEPDSVTITMTQQEVDIVAEKENETRYLLIGANAICVKVGSGSLDVYVNGAVVESDGNCIVEEDHEVKSESDSVTITMNQQEADIVDEKENERIYLLNGANTSSVKVGTGSTDVYVNVNGSDSVNGVVVESGGNCIIEEDHKVTISMNKQEGEKPVEEKGGYFEEKSGDGDDCLAKQTVQDAAIVIDSSALKSDSASDSSIVIDSSLKQSDGKVDCSVETDVNSIVIDSVTTDDDATHIEIKTDSDSSKSSTTVETDANFVVGSISFVVDVQSNQYNGNLADSEMGSQLVDKSLDVVSASNSSERTCGVTNGGIEFGSFDDEAERKTPFNYMIRVPRNNDESLKVKIRLAQIKVDEKSRIRDGIRNDMQSTRVTCKEYGNDFNAAVSQERKARDLHRSKCREIESMQSVLDIEDTDVKIRNMDWAIQHQTPPLKDEKKFIRDIKQLKQTREKLSSTTSRQDENQQGLDLKERLKSLKKEADQFKARLKNTEAITKAAKRKYYEETEKLSELQYQFKAANDIQQEAYAQLQCLKKQSHEKSKHFWQYKDDLNKANELASKGDKVALQNFCINQLMVQVEKFMDLWINNDEFRKEYVRCNERSTLWRLRTLDGRALGPGEVPPVIPRALNGRAVVDHTMSGLTLEDRTQELVAVAKAEKVLAEKVVEQKTFMNSVPPESVSTTASNGDKIEEAEEEKPKRTKEEESDRKAEELRKEEEAAKLKEQRRLEEIAKAKESLERKRQKAEKAEAREANRAANEAEKKEKKREKRAKKKENQKAVATAGDTGIEDEAVSACPTSETLAETSKKTENKEKPVVATTERPQKVSKFVKQTKVTSIPPPIRNRGKQKMRPWMRFILTLFVILALFFLGNYI</sequence>
<dbReference type="InterPro" id="IPR055282">
    <property type="entry name" value="PPI1-4"/>
</dbReference>
<feature type="transmembrane region" description="Helical" evidence="12">
    <location>
        <begin position="1075"/>
        <end position="1094"/>
    </location>
</feature>
<feature type="compositionally biased region" description="Basic residues" evidence="11">
    <location>
        <begin position="986"/>
        <end position="997"/>
    </location>
</feature>
<proteinExistence type="inferred from homology"/>
<keyword evidence="6 12" id="KW-1133">Transmembrane helix</keyword>
<evidence type="ECO:0000256" key="6">
    <source>
        <dbReference type="ARBA" id="ARBA00022989"/>
    </source>
</evidence>
<dbReference type="GO" id="GO:0005886">
    <property type="term" value="C:plasma membrane"/>
    <property type="evidence" value="ECO:0007669"/>
    <property type="project" value="UniProtKB-SubCell"/>
</dbReference>
<gene>
    <name evidence="13" type="ORF">ES332_D05G435800v1</name>
</gene>
<evidence type="ECO:0000313" key="13">
    <source>
        <dbReference type="EMBL" id="TYH74899.1"/>
    </source>
</evidence>
<dbReference type="GO" id="GO:0005789">
    <property type="term" value="C:endoplasmic reticulum membrane"/>
    <property type="evidence" value="ECO:0007669"/>
    <property type="project" value="UniProtKB-SubCell"/>
</dbReference>
<evidence type="ECO:0000256" key="9">
    <source>
        <dbReference type="ARBA" id="ARBA00038080"/>
    </source>
</evidence>
<feature type="compositionally biased region" description="Basic and acidic residues" evidence="11">
    <location>
        <begin position="958"/>
        <end position="985"/>
    </location>
</feature>
<protein>
    <submittedName>
        <fullName evidence="13">Uncharacterized protein</fullName>
    </submittedName>
</protein>
<keyword evidence="4 12" id="KW-0812">Transmembrane</keyword>
<comment type="similarity">
    <text evidence="9">Belongs to the plant Proton pump-interactor protein family.</text>
</comment>
<organism evidence="13 14">
    <name type="scientific">Gossypium tomentosum</name>
    <name type="common">Hawaiian cotton</name>
    <name type="synonym">Gossypium sandvicense</name>
    <dbReference type="NCBI Taxonomy" id="34277"/>
    <lineage>
        <taxon>Eukaryota</taxon>
        <taxon>Viridiplantae</taxon>
        <taxon>Streptophyta</taxon>
        <taxon>Embryophyta</taxon>
        <taxon>Tracheophyta</taxon>
        <taxon>Spermatophyta</taxon>
        <taxon>Magnoliopsida</taxon>
        <taxon>eudicotyledons</taxon>
        <taxon>Gunneridae</taxon>
        <taxon>Pentapetalae</taxon>
        <taxon>rosids</taxon>
        <taxon>malvids</taxon>
        <taxon>Malvales</taxon>
        <taxon>Malvaceae</taxon>
        <taxon>Malvoideae</taxon>
        <taxon>Gossypium</taxon>
    </lineage>
</organism>
<dbReference type="PANTHER" id="PTHR32219:SF3">
    <property type="entry name" value="CALPONIN-LIKE DOMAIN PROTEIN"/>
    <property type="match status" value="1"/>
</dbReference>
<evidence type="ECO:0000256" key="4">
    <source>
        <dbReference type="ARBA" id="ARBA00022692"/>
    </source>
</evidence>
<evidence type="ECO:0000256" key="12">
    <source>
        <dbReference type="SAM" id="Phobius"/>
    </source>
</evidence>
<feature type="region of interest" description="Disordered" evidence="11">
    <location>
        <begin position="897"/>
        <end position="945"/>
    </location>
</feature>
<dbReference type="EMBL" id="CM017627">
    <property type="protein sequence ID" value="TYH74899.1"/>
    <property type="molecule type" value="Genomic_DNA"/>
</dbReference>
<evidence type="ECO:0000256" key="8">
    <source>
        <dbReference type="ARBA" id="ARBA00023136"/>
    </source>
</evidence>
<feature type="region of interest" description="Disordered" evidence="11">
    <location>
        <begin position="958"/>
        <end position="1068"/>
    </location>
</feature>